<feature type="transmembrane region" description="Helical" evidence="1">
    <location>
        <begin position="42"/>
        <end position="61"/>
    </location>
</feature>
<feature type="transmembrane region" description="Helical" evidence="1">
    <location>
        <begin position="20"/>
        <end position="36"/>
    </location>
</feature>
<evidence type="ECO:0000313" key="2">
    <source>
        <dbReference type="EMBL" id="OGG18975.1"/>
    </source>
</evidence>
<dbReference type="Proteomes" id="UP000177871">
    <property type="component" value="Unassembled WGS sequence"/>
</dbReference>
<feature type="transmembrane region" description="Helical" evidence="1">
    <location>
        <begin position="307"/>
        <end position="326"/>
    </location>
</feature>
<feature type="transmembrane region" description="Helical" evidence="1">
    <location>
        <begin position="216"/>
        <end position="238"/>
    </location>
</feature>
<dbReference type="Pfam" id="PF13687">
    <property type="entry name" value="DUF4153"/>
    <property type="match status" value="1"/>
</dbReference>
<dbReference type="STRING" id="1798381.A2721_02440"/>
<organism evidence="2 3">
    <name type="scientific">Candidatus Gottesmanbacteria bacterium RIFCSPHIGHO2_01_FULL_47_48</name>
    <dbReference type="NCBI Taxonomy" id="1798381"/>
    <lineage>
        <taxon>Bacteria</taxon>
        <taxon>Candidatus Gottesmaniibacteriota</taxon>
    </lineage>
</organism>
<accession>A0A1F6A2R7</accession>
<sequence length="343" mass="37905">MKDAAADSSKSSQVSSRGRVVWVLLLTLFLNLFPFHRNGSVATVLVLVAYFVFTIGVFVGREWRRQKGLLLGLTVFQGLVCLAILVTDNAFSRAIVILSSLLTTSGAIYLYLAGKQFFADAEEFILAPVNLGMSYFLSGVSVLGKILTGKVWEFVPVRGRDGLPIRGLVNLIIGLIVAVPVVFVLVVLLSVGDPVFNHFMTRIFQELGKIFDSKFWFQPITHIVFSAFLLGVLLPLAFMKRRRIPLRYLPESLPLVMQVSVVVGLVALVLGAFIFVEWPYVFASVAAETSLSQFGVATYSEYVKRGFVEFSLVAVIVYGVLWAGLGRSEMKGDLKRERGEVFC</sequence>
<keyword evidence="1" id="KW-1133">Transmembrane helix</keyword>
<comment type="caution">
    <text evidence="2">The sequence shown here is derived from an EMBL/GenBank/DDBJ whole genome shotgun (WGS) entry which is preliminary data.</text>
</comment>
<protein>
    <submittedName>
        <fullName evidence="2">Uncharacterized protein</fullName>
    </submittedName>
</protein>
<proteinExistence type="predicted"/>
<feature type="transmembrane region" description="Helical" evidence="1">
    <location>
        <begin position="68"/>
        <end position="87"/>
    </location>
</feature>
<dbReference type="EMBL" id="MFJK01000011">
    <property type="protein sequence ID" value="OGG18975.1"/>
    <property type="molecule type" value="Genomic_DNA"/>
</dbReference>
<reference evidence="2 3" key="1">
    <citation type="journal article" date="2016" name="Nat. Commun.">
        <title>Thousands of microbial genomes shed light on interconnected biogeochemical processes in an aquifer system.</title>
        <authorList>
            <person name="Anantharaman K."/>
            <person name="Brown C.T."/>
            <person name="Hug L.A."/>
            <person name="Sharon I."/>
            <person name="Castelle C.J."/>
            <person name="Probst A.J."/>
            <person name="Thomas B.C."/>
            <person name="Singh A."/>
            <person name="Wilkins M.J."/>
            <person name="Karaoz U."/>
            <person name="Brodie E.L."/>
            <person name="Williams K.H."/>
            <person name="Hubbard S.S."/>
            <person name="Banfield J.F."/>
        </authorList>
    </citation>
    <scope>NUCLEOTIDE SEQUENCE [LARGE SCALE GENOMIC DNA]</scope>
</reference>
<feature type="transmembrane region" description="Helical" evidence="1">
    <location>
        <begin position="93"/>
        <end position="112"/>
    </location>
</feature>
<keyword evidence="1" id="KW-0472">Membrane</keyword>
<name>A0A1F6A2R7_9BACT</name>
<dbReference type="AlphaFoldDB" id="A0A1F6A2R7"/>
<gene>
    <name evidence="2" type="ORF">A2721_02440</name>
</gene>
<feature type="transmembrane region" description="Helical" evidence="1">
    <location>
        <begin position="259"/>
        <end position="287"/>
    </location>
</feature>
<keyword evidence="1" id="KW-0812">Transmembrane</keyword>
<evidence type="ECO:0000313" key="3">
    <source>
        <dbReference type="Proteomes" id="UP000177871"/>
    </source>
</evidence>
<dbReference type="InterPro" id="IPR025291">
    <property type="entry name" value="DUF4153"/>
</dbReference>
<evidence type="ECO:0000256" key="1">
    <source>
        <dbReference type="SAM" id="Phobius"/>
    </source>
</evidence>
<feature type="transmembrane region" description="Helical" evidence="1">
    <location>
        <begin position="168"/>
        <end position="191"/>
    </location>
</feature>